<dbReference type="InterPro" id="IPR007446">
    <property type="entry name" value="PilP"/>
</dbReference>
<organism evidence="1 2">
    <name type="scientific">Candidatus Paraluminiphilus aquimaris</name>
    <dbReference type="NCBI Taxonomy" id="2518994"/>
    <lineage>
        <taxon>Bacteria</taxon>
        <taxon>Pseudomonadati</taxon>
        <taxon>Pseudomonadota</taxon>
        <taxon>Gammaproteobacteria</taxon>
        <taxon>Cellvibrionales</taxon>
        <taxon>Halieaceae</taxon>
        <taxon>Candidatus Paraluminiphilus</taxon>
    </lineage>
</organism>
<dbReference type="RefSeq" id="WP_279242689.1">
    <property type="nucleotide sequence ID" value="NZ_CP036501.1"/>
</dbReference>
<dbReference type="Pfam" id="PF04351">
    <property type="entry name" value="PilP"/>
    <property type="match status" value="1"/>
</dbReference>
<dbReference type="Gene3D" id="2.30.30.830">
    <property type="match status" value="1"/>
</dbReference>
<gene>
    <name evidence="1" type="ORF">E0F26_03630</name>
</gene>
<evidence type="ECO:0000313" key="2">
    <source>
        <dbReference type="Proteomes" id="UP001317963"/>
    </source>
</evidence>
<proteinExistence type="predicted"/>
<name>A0ABY6Q630_9GAMM</name>
<keyword evidence="2" id="KW-1185">Reference proteome</keyword>
<protein>
    <submittedName>
        <fullName evidence="1">Pilus assembly protein PilP</fullName>
    </submittedName>
</protein>
<dbReference type="Proteomes" id="UP001317963">
    <property type="component" value="Chromosome"/>
</dbReference>
<evidence type="ECO:0000313" key="1">
    <source>
        <dbReference type="EMBL" id="UZP73888.1"/>
    </source>
</evidence>
<accession>A0ABY6Q630</accession>
<reference evidence="1 2" key="1">
    <citation type="submission" date="2019-02" db="EMBL/GenBank/DDBJ databases">
        <title>Halieaceae_genomes.</title>
        <authorList>
            <person name="Li S.-H."/>
        </authorList>
    </citation>
    <scope>NUCLEOTIDE SEQUENCE [LARGE SCALE GENOMIC DNA]</scope>
    <source>
        <strain evidence="1 2">JH123</strain>
    </source>
</reference>
<dbReference type="PIRSF" id="PIRSF016481">
    <property type="entry name" value="Pilus_assembly_PilP"/>
    <property type="match status" value="1"/>
</dbReference>
<sequence>MIDLTSLFKRFLIVISTLFVAACGGSDVSDLERFVTEKTERPGGLIEPIPTFTAYEAFAYSAQGMRSPFDRPIEVVQLAALRLRATVAPDRSRAREFLEEFPVDSLTLVGKLQRQGVEWALLRDPNGGIHRVREGNYVGPDHGKVVDVGDNYVAIMEIVTDGTANGWVERPRTLAFGPL</sequence>
<dbReference type="EMBL" id="CP036501">
    <property type="protein sequence ID" value="UZP73888.1"/>
    <property type="molecule type" value="Genomic_DNA"/>
</dbReference>